<sequence>MKKAFINKGMLWLLLLVSIPGVMQAQSKKKSVELPGIYQNYT</sequence>
<protein>
    <submittedName>
        <fullName evidence="1">Uncharacterized protein</fullName>
    </submittedName>
</protein>
<gene>
    <name evidence="1" type="ORF">MNBD_BACTEROID07-995</name>
</gene>
<proteinExistence type="predicted"/>
<dbReference type="EMBL" id="UOET01000199">
    <property type="protein sequence ID" value="VAW28151.1"/>
    <property type="molecule type" value="Genomic_DNA"/>
</dbReference>
<name>A0A3B0UAX6_9ZZZZ</name>
<feature type="non-terminal residue" evidence="1">
    <location>
        <position position="42"/>
    </location>
</feature>
<reference evidence="1" key="1">
    <citation type="submission" date="2018-06" db="EMBL/GenBank/DDBJ databases">
        <authorList>
            <person name="Zhirakovskaya E."/>
        </authorList>
    </citation>
    <scope>NUCLEOTIDE SEQUENCE</scope>
</reference>
<evidence type="ECO:0000313" key="1">
    <source>
        <dbReference type="EMBL" id="VAW28151.1"/>
    </source>
</evidence>
<accession>A0A3B0UAX6</accession>
<organism evidence="1">
    <name type="scientific">hydrothermal vent metagenome</name>
    <dbReference type="NCBI Taxonomy" id="652676"/>
    <lineage>
        <taxon>unclassified sequences</taxon>
        <taxon>metagenomes</taxon>
        <taxon>ecological metagenomes</taxon>
    </lineage>
</organism>
<dbReference type="AlphaFoldDB" id="A0A3B0UAX6"/>